<organism evidence="2 3">
    <name type="scientific">Euplotes crassus</name>
    <dbReference type="NCBI Taxonomy" id="5936"/>
    <lineage>
        <taxon>Eukaryota</taxon>
        <taxon>Sar</taxon>
        <taxon>Alveolata</taxon>
        <taxon>Ciliophora</taxon>
        <taxon>Intramacronucleata</taxon>
        <taxon>Spirotrichea</taxon>
        <taxon>Hypotrichia</taxon>
        <taxon>Euplotida</taxon>
        <taxon>Euplotidae</taxon>
        <taxon>Moneuplotes</taxon>
    </lineage>
</organism>
<dbReference type="AlphaFoldDB" id="A0AAD2D753"/>
<accession>A0AAD2D753</accession>
<keyword evidence="3" id="KW-1185">Reference proteome</keyword>
<protein>
    <submittedName>
        <fullName evidence="2">Uncharacterized protein</fullName>
    </submittedName>
</protein>
<evidence type="ECO:0000313" key="3">
    <source>
        <dbReference type="Proteomes" id="UP001295684"/>
    </source>
</evidence>
<proteinExistence type="predicted"/>
<sequence>MQDKSLSRVSKNNGVILNLSKPLSPQERGRGRGVLSTSKRKNKDFTLMNSNSNDRKKGAPYKTRYGSNKRNYVISPGKIRAQKAHPNKMSCTNREVLRSKIVRIKNNQTILNNSKGKDKKMNNLFTNLNFENESTTTISLTKGISPNMKFQRGRNMEQRKNRFEPLSNPSKERKRIHGKLQLWMHATPERRMMQFDFNKKQCQIDTDFEELYRSEKDFREGFTSTINSKIEESKVEYRENLVCKMKKISDSFELQDDVFYRSVFIYDHFDRLKNPEINPHNFVPEHFIEKMFIFKEGDEEEELRKYKYVKFFECIAAVLITLKFIDSDRNSPKTLDLLKFYWAERLNLEILDCDIEDSHSMDYKKKKIELLYKLVVQKQLEISFSLDWKIQSISISHFLDHYKRILPDVPGFQFNESHKMITPKRIIIGSPHSTIKTDESTQENCKSPSQNGNASIDMAKSIISNCTNPKIKNFHKMMQKEIMELVDDIGKMSPLVPEYINYDSGEIATAIFLVTINYSSKLLCSKFEQNKKEINELRDKYIRVFKVLYMKYKMDKQRINSFAILLNEVLIRVNE</sequence>
<comment type="caution">
    <text evidence="2">The sequence shown here is derived from an EMBL/GenBank/DDBJ whole genome shotgun (WGS) entry which is preliminary data.</text>
</comment>
<name>A0AAD2D753_EUPCR</name>
<gene>
    <name evidence="2" type="ORF">ECRASSUSDP1_LOCUS23720</name>
</gene>
<feature type="region of interest" description="Disordered" evidence="1">
    <location>
        <begin position="1"/>
        <end position="69"/>
    </location>
</feature>
<evidence type="ECO:0000256" key="1">
    <source>
        <dbReference type="SAM" id="MobiDB-lite"/>
    </source>
</evidence>
<dbReference type="EMBL" id="CAMPGE010024408">
    <property type="protein sequence ID" value="CAI2382250.1"/>
    <property type="molecule type" value="Genomic_DNA"/>
</dbReference>
<evidence type="ECO:0000313" key="2">
    <source>
        <dbReference type="EMBL" id="CAI2382250.1"/>
    </source>
</evidence>
<dbReference type="Proteomes" id="UP001295684">
    <property type="component" value="Unassembled WGS sequence"/>
</dbReference>
<reference evidence="2" key="1">
    <citation type="submission" date="2023-07" db="EMBL/GenBank/DDBJ databases">
        <authorList>
            <consortium name="AG Swart"/>
            <person name="Singh M."/>
            <person name="Singh A."/>
            <person name="Seah K."/>
            <person name="Emmerich C."/>
        </authorList>
    </citation>
    <scope>NUCLEOTIDE SEQUENCE</scope>
    <source>
        <strain evidence="2">DP1</strain>
    </source>
</reference>